<evidence type="ECO:0000256" key="4">
    <source>
        <dbReference type="ARBA" id="ARBA00039009"/>
    </source>
</evidence>
<evidence type="ECO:0000259" key="8">
    <source>
        <dbReference type="Pfam" id="PF00501"/>
    </source>
</evidence>
<dbReference type="GO" id="GO:0031956">
    <property type="term" value="F:medium-chain fatty acid-CoA ligase activity"/>
    <property type="evidence" value="ECO:0007669"/>
    <property type="project" value="UniProtKB-EC"/>
</dbReference>
<dbReference type="EC" id="6.2.1.2" evidence="4"/>
<dbReference type="FunFam" id="3.30.300.30:FF:000008">
    <property type="entry name" value="2,3-dihydroxybenzoate-AMP ligase"/>
    <property type="match status" value="1"/>
</dbReference>
<keyword evidence="11" id="KW-1185">Reference proteome</keyword>
<dbReference type="GO" id="GO:0006631">
    <property type="term" value="P:fatty acid metabolic process"/>
    <property type="evidence" value="ECO:0007669"/>
    <property type="project" value="TreeGrafter"/>
</dbReference>
<dbReference type="Proteomes" id="UP001153636">
    <property type="component" value="Chromosome 11"/>
</dbReference>
<dbReference type="AlphaFoldDB" id="A0A9P0CKF0"/>
<feature type="domain" description="AMP-binding enzyme C-terminal" evidence="9">
    <location>
        <begin position="459"/>
        <end position="534"/>
    </location>
</feature>
<comment type="function">
    <text evidence="3">Acyl-CoA synthases catalyze the initial reaction in fatty acid metabolism, by forming a thioester with CoA. Has some preference toward medium-chain substrates. Plays a role in adipocyte differentiation.</text>
</comment>
<accession>A0A9P0CKF0</accession>
<comment type="catalytic activity">
    <reaction evidence="6">
        <text>octanoate + ATP + CoA = octanoyl-CoA + AMP + diphosphate</text>
        <dbReference type="Rhea" id="RHEA:33631"/>
        <dbReference type="ChEBI" id="CHEBI:25646"/>
        <dbReference type="ChEBI" id="CHEBI:30616"/>
        <dbReference type="ChEBI" id="CHEBI:33019"/>
        <dbReference type="ChEBI" id="CHEBI:57287"/>
        <dbReference type="ChEBI" id="CHEBI:57386"/>
        <dbReference type="ChEBI" id="CHEBI:456215"/>
    </reaction>
</comment>
<sequence length="550" mass="61148">MDQGLSYLKGPTDVPLRPITVGGFVEELKDEFEDVIIISSIEQKKTLTTQEFFEETDNFAAALYDSGLKRGDKIGIIVNNSVEALVANYGCIKGGFVLVNLNPALQPRELEYYMKTLQISCIVCVDKYKSFNILDTIKKIVPELGESSSEVVDSKSVPSLKLVIVISDEQYRGTTKFKSIMSLGKSIPKETLTNFKNQIDTHDIFTILFTSGSTGNPKMVGLTHHQFANCLNVLKMRLPLLQEKGNFCFYLPLFHIFGLGFCLLCISHGVTITLPSLYYNPEKNLRAISNEGCTWIMGTPTMLADLIRIQKDLNLPLSPTIAISGGAAGSTQLFKDVLEILKIKQLRSGYGMSETAAAVWPVAEDFNDFKSVGTLCDHLEAKIVDNEGTIVPIGTVGELYLRGYSIIKNYLNYDTELLDQDGWFKTGDAVYVDKNGKIYITGRLKDIINRGGEKISPAEVEELLQSYPNIVEVYVVGTYHERLGEEVCACIKLTSGTTVTLEEVKNYCKGKLSYYKIPTRIEIMDSFPKTLIGKIQKSKLTELVNNVVVN</sequence>
<dbReference type="PROSITE" id="PS00455">
    <property type="entry name" value="AMP_BINDING"/>
    <property type="match status" value="1"/>
</dbReference>
<organism evidence="10 11">
    <name type="scientific">Psylliodes chrysocephalus</name>
    <dbReference type="NCBI Taxonomy" id="3402493"/>
    <lineage>
        <taxon>Eukaryota</taxon>
        <taxon>Metazoa</taxon>
        <taxon>Ecdysozoa</taxon>
        <taxon>Arthropoda</taxon>
        <taxon>Hexapoda</taxon>
        <taxon>Insecta</taxon>
        <taxon>Pterygota</taxon>
        <taxon>Neoptera</taxon>
        <taxon>Endopterygota</taxon>
        <taxon>Coleoptera</taxon>
        <taxon>Polyphaga</taxon>
        <taxon>Cucujiformia</taxon>
        <taxon>Chrysomeloidea</taxon>
        <taxon>Chrysomelidae</taxon>
        <taxon>Galerucinae</taxon>
        <taxon>Alticini</taxon>
        <taxon>Psylliodes</taxon>
    </lineage>
</organism>
<evidence type="ECO:0000256" key="3">
    <source>
        <dbReference type="ARBA" id="ARBA00037247"/>
    </source>
</evidence>
<dbReference type="InterPro" id="IPR042099">
    <property type="entry name" value="ANL_N_sf"/>
</dbReference>
<evidence type="ECO:0000259" key="9">
    <source>
        <dbReference type="Pfam" id="PF13193"/>
    </source>
</evidence>
<dbReference type="InterPro" id="IPR020845">
    <property type="entry name" value="AMP-binding_CS"/>
</dbReference>
<dbReference type="EMBL" id="OV651823">
    <property type="protein sequence ID" value="CAH1101698.1"/>
    <property type="molecule type" value="Genomic_DNA"/>
</dbReference>
<name>A0A9P0CKF0_9CUCU</name>
<reference evidence="10" key="1">
    <citation type="submission" date="2022-01" db="EMBL/GenBank/DDBJ databases">
        <authorList>
            <person name="King R."/>
        </authorList>
    </citation>
    <scope>NUCLEOTIDE SEQUENCE</scope>
</reference>
<comment type="similarity">
    <text evidence="1">Belongs to the ATP-dependent AMP-binding enzyme family.</text>
</comment>
<proteinExistence type="inferred from homology"/>
<dbReference type="Gene3D" id="3.30.300.30">
    <property type="match status" value="1"/>
</dbReference>
<evidence type="ECO:0000313" key="10">
    <source>
        <dbReference type="EMBL" id="CAH1101698.1"/>
    </source>
</evidence>
<dbReference type="InterPro" id="IPR025110">
    <property type="entry name" value="AMP-bd_C"/>
</dbReference>
<dbReference type="InterPro" id="IPR045851">
    <property type="entry name" value="AMP-bd_C_sf"/>
</dbReference>
<evidence type="ECO:0000256" key="7">
    <source>
        <dbReference type="ARBA" id="ARBA00048277"/>
    </source>
</evidence>
<comment type="catalytic activity">
    <reaction evidence="7">
        <text>a medium-chain fatty acid + ATP + CoA = a medium-chain fatty acyl-CoA + AMP + diphosphate</text>
        <dbReference type="Rhea" id="RHEA:48340"/>
        <dbReference type="ChEBI" id="CHEBI:30616"/>
        <dbReference type="ChEBI" id="CHEBI:33019"/>
        <dbReference type="ChEBI" id="CHEBI:57287"/>
        <dbReference type="ChEBI" id="CHEBI:59558"/>
        <dbReference type="ChEBI" id="CHEBI:90546"/>
        <dbReference type="ChEBI" id="CHEBI:456215"/>
        <dbReference type="EC" id="6.2.1.2"/>
    </reaction>
</comment>
<evidence type="ECO:0000256" key="6">
    <source>
        <dbReference type="ARBA" id="ARBA00047319"/>
    </source>
</evidence>
<protein>
    <recommendedName>
        <fullName evidence="5">Medium-chain acyl-CoA ligase ACSF2, mitochondrial</fullName>
        <ecNumber evidence="4">6.2.1.2</ecNumber>
    </recommendedName>
</protein>
<gene>
    <name evidence="10" type="ORF">PSYICH_LOCUS2339</name>
</gene>
<evidence type="ECO:0000313" key="11">
    <source>
        <dbReference type="Proteomes" id="UP001153636"/>
    </source>
</evidence>
<evidence type="ECO:0000256" key="2">
    <source>
        <dbReference type="ARBA" id="ARBA00022598"/>
    </source>
</evidence>
<dbReference type="PANTHER" id="PTHR43201">
    <property type="entry name" value="ACYL-COA SYNTHETASE"/>
    <property type="match status" value="1"/>
</dbReference>
<dbReference type="PANTHER" id="PTHR43201:SF5">
    <property type="entry name" value="MEDIUM-CHAIN ACYL-COA LIGASE ACSF2, MITOCHONDRIAL"/>
    <property type="match status" value="1"/>
</dbReference>
<dbReference type="Pfam" id="PF13193">
    <property type="entry name" value="AMP-binding_C"/>
    <property type="match status" value="1"/>
</dbReference>
<dbReference type="SUPFAM" id="SSF56801">
    <property type="entry name" value="Acetyl-CoA synthetase-like"/>
    <property type="match status" value="1"/>
</dbReference>
<dbReference type="Pfam" id="PF00501">
    <property type="entry name" value="AMP-binding"/>
    <property type="match status" value="1"/>
</dbReference>
<evidence type="ECO:0000256" key="1">
    <source>
        <dbReference type="ARBA" id="ARBA00006432"/>
    </source>
</evidence>
<dbReference type="Gene3D" id="3.40.50.12780">
    <property type="entry name" value="N-terminal domain of ligase-like"/>
    <property type="match status" value="1"/>
</dbReference>
<feature type="domain" description="AMP-dependent synthetase/ligase" evidence="8">
    <location>
        <begin position="38"/>
        <end position="411"/>
    </location>
</feature>
<dbReference type="InterPro" id="IPR000873">
    <property type="entry name" value="AMP-dep_synth/lig_dom"/>
</dbReference>
<evidence type="ECO:0000256" key="5">
    <source>
        <dbReference type="ARBA" id="ARBA00039638"/>
    </source>
</evidence>
<keyword evidence="2" id="KW-0436">Ligase</keyword>
<dbReference type="OrthoDB" id="10253115at2759"/>